<keyword evidence="2" id="KW-1185">Reference proteome</keyword>
<reference evidence="1 2" key="1">
    <citation type="submission" date="2020-07" db="EMBL/GenBank/DDBJ databases">
        <title>Spirosoma foliorum sp. nov., isolated from the leaves on the Nejang mountain Korea, Republic of.</title>
        <authorList>
            <person name="Ho H."/>
            <person name="Lee Y.-J."/>
            <person name="Nurcahyanto D.-A."/>
            <person name="Kim S.-G."/>
        </authorList>
    </citation>
    <scope>NUCLEOTIDE SEQUENCE [LARGE SCALE GENOMIC DNA]</scope>
    <source>
        <strain evidence="1 2">PL0136</strain>
    </source>
</reference>
<dbReference type="EMBL" id="CP059732">
    <property type="protein sequence ID" value="QMW03244.1"/>
    <property type="molecule type" value="Genomic_DNA"/>
</dbReference>
<dbReference type="InterPro" id="IPR046601">
    <property type="entry name" value="DUF6660"/>
</dbReference>
<gene>
    <name evidence="1" type="ORF">H3H32_36160</name>
</gene>
<proteinExistence type="predicted"/>
<organism evidence="1 2">
    <name type="scientific">Spirosoma foliorum</name>
    <dbReference type="NCBI Taxonomy" id="2710596"/>
    <lineage>
        <taxon>Bacteria</taxon>
        <taxon>Pseudomonadati</taxon>
        <taxon>Bacteroidota</taxon>
        <taxon>Cytophagia</taxon>
        <taxon>Cytophagales</taxon>
        <taxon>Cytophagaceae</taxon>
        <taxon>Spirosoma</taxon>
    </lineage>
</organism>
<dbReference type="Proteomes" id="UP000515369">
    <property type="component" value="Chromosome"/>
</dbReference>
<protein>
    <submittedName>
        <fullName evidence="1">Uncharacterized protein</fullName>
    </submittedName>
</protein>
<name>A0A7G5GWK2_9BACT</name>
<sequence length="109" mass="11903">MKAVMCLFSLWILLLTGLPCPDADCHAQEDRLTNTSSASHSTDDPDHGHKAPCSPFCHCTTCLGFSIPRPLGYTISELQSVLISTNQVFAYQSPNQSDVALAIWQPPKL</sequence>
<accession>A0A7G5GWK2</accession>
<dbReference type="KEGG" id="sfol:H3H32_36160"/>
<dbReference type="Pfam" id="PF20365">
    <property type="entry name" value="DUF6660"/>
    <property type="match status" value="1"/>
</dbReference>
<evidence type="ECO:0000313" key="2">
    <source>
        <dbReference type="Proteomes" id="UP000515369"/>
    </source>
</evidence>
<dbReference type="AlphaFoldDB" id="A0A7G5GWK2"/>
<dbReference type="RefSeq" id="WP_182460530.1">
    <property type="nucleotide sequence ID" value="NZ_CP059732.1"/>
</dbReference>
<evidence type="ECO:0000313" key="1">
    <source>
        <dbReference type="EMBL" id="QMW03244.1"/>
    </source>
</evidence>